<protein>
    <submittedName>
        <fullName evidence="3">Uncharacterized protein LOC129925186</fullName>
    </submittedName>
</protein>
<accession>A0A9W2ZYI1</accession>
<dbReference type="AlphaFoldDB" id="A0A9W2ZYI1"/>
<gene>
    <name evidence="3" type="primary">LOC129925186</name>
</gene>
<evidence type="ECO:0000313" key="3">
    <source>
        <dbReference type="RefSeq" id="XP_055879990.1"/>
    </source>
</evidence>
<dbReference type="Proteomes" id="UP001165740">
    <property type="component" value="Chromosome 3"/>
</dbReference>
<evidence type="ECO:0000256" key="1">
    <source>
        <dbReference type="SAM" id="SignalP"/>
    </source>
</evidence>
<dbReference type="OMA" id="ASTFCCA"/>
<name>A0A9W2ZYI1_BIOGL</name>
<keyword evidence="1" id="KW-0732">Signal</keyword>
<evidence type="ECO:0000313" key="2">
    <source>
        <dbReference type="Proteomes" id="UP001165740"/>
    </source>
</evidence>
<sequence length="221" mass="25397">MTASTFCCAVFFMTSVSYSISYFNCEKGIYESMSNIVQECQKTSYAPNLRTFRKTNVQISGPALADMMEKYCLLSDKIFRCGKAMVEFIPCLSHHGVSYETMINKSHWFCSGLELKNEFRDIFKGLPLETLDYKSNVCYRSAPAKTYECLRRYLDTVSRHTGLRETTRRILASLRCSFRTMMKVCSRDTSLVLVLLEYDWLIIPPALGFNISDILITLSQI</sequence>
<reference evidence="3" key="1">
    <citation type="submission" date="2025-08" db="UniProtKB">
        <authorList>
            <consortium name="RefSeq"/>
        </authorList>
    </citation>
    <scope>IDENTIFICATION</scope>
</reference>
<feature type="chain" id="PRO_5040877047" evidence="1">
    <location>
        <begin position="20"/>
        <end position="221"/>
    </location>
</feature>
<dbReference type="RefSeq" id="XP_055879990.1">
    <property type="nucleotide sequence ID" value="XM_056024015.1"/>
</dbReference>
<proteinExistence type="predicted"/>
<feature type="signal peptide" evidence="1">
    <location>
        <begin position="1"/>
        <end position="19"/>
    </location>
</feature>
<organism evidence="2 3">
    <name type="scientific">Biomphalaria glabrata</name>
    <name type="common">Bloodfluke planorb</name>
    <name type="synonym">Freshwater snail</name>
    <dbReference type="NCBI Taxonomy" id="6526"/>
    <lineage>
        <taxon>Eukaryota</taxon>
        <taxon>Metazoa</taxon>
        <taxon>Spiralia</taxon>
        <taxon>Lophotrochozoa</taxon>
        <taxon>Mollusca</taxon>
        <taxon>Gastropoda</taxon>
        <taxon>Heterobranchia</taxon>
        <taxon>Euthyneura</taxon>
        <taxon>Panpulmonata</taxon>
        <taxon>Hygrophila</taxon>
        <taxon>Lymnaeoidea</taxon>
        <taxon>Planorbidae</taxon>
        <taxon>Biomphalaria</taxon>
    </lineage>
</organism>
<dbReference type="GeneID" id="129925186"/>
<keyword evidence="2" id="KW-1185">Reference proteome</keyword>
<dbReference type="OrthoDB" id="6098712at2759"/>